<keyword evidence="11" id="KW-0175">Coiled coil</keyword>
<dbReference type="InterPro" id="IPR036616">
    <property type="entry name" value="Poly(ADP-ribose)pol_reg_dom_sf"/>
</dbReference>
<evidence type="ECO:0000313" key="16">
    <source>
        <dbReference type="EMBL" id="EYC04245.1"/>
    </source>
</evidence>
<dbReference type="PROSITE" id="PS51059">
    <property type="entry name" value="PARP_CATALYTIC"/>
    <property type="match status" value="1"/>
</dbReference>
<dbReference type="PROSITE" id="PS51977">
    <property type="entry name" value="WGR"/>
    <property type="match status" value="1"/>
</dbReference>
<dbReference type="Pfam" id="PF02877">
    <property type="entry name" value="PARP_reg"/>
    <property type="match status" value="1"/>
</dbReference>
<feature type="region of interest" description="Disordered" evidence="12">
    <location>
        <begin position="1"/>
        <end position="37"/>
    </location>
</feature>
<evidence type="ECO:0000313" key="17">
    <source>
        <dbReference type="Proteomes" id="UP000024635"/>
    </source>
</evidence>
<organism evidence="16 17">
    <name type="scientific">Ancylostoma ceylanicum</name>
    <dbReference type="NCBI Taxonomy" id="53326"/>
    <lineage>
        <taxon>Eukaryota</taxon>
        <taxon>Metazoa</taxon>
        <taxon>Ecdysozoa</taxon>
        <taxon>Nematoda</taxon>
        <taxon>Chromadorea</taxon>
        <taxon>Rhabditida</taxon>
        <taxon>Rhabditina</taxon>
        <taxon>Rhabditomorpha</taxon>
        <taxon>Strongyloidea</taxon>
        <taxon>Ancylostomatidae</taxon>
        <taxon>Ancylostomatinae</taxon>
        <taxon>Ancylostoma</taxon>
    </lineage>
</organism>
<comment type="subcellular location">
    <subcellularLocation>
        <location evidence="1">Nucleus</location>
    </subcellularLocation>
</comment>
<dbReference type="GO" id="GO:0005634">
    <property type="term" value="C:nucleus"/>
    <property type="evidence" value="ECO:0007669"/>
    <property type="project" value="UniProtKB-SubCell"/>
</dbReference>
<dbReference type="InterPro" id="IPR004102">
    <property type="entry name" value="Poly(ADP-ribose)pol_reg_dom"/>
</dbReference>
<evidence type="ECO:0000256" key="4">
    <source>
        <dbReference type="ARBA" id="ARBA00022695"/>
    </source>
</evidence>
<feature type="repeat" description="ANK" evidence="9">
    <location>
        <begin position="1184"/>
        <end position="1216"/>
    </location>
</feature>
<dbReference type="CDD" id="cd07997">
    <property type="entry name" value="WGR_PARP"/>
    <property type="match status" value="1"/>
</dbReference>
<keyword evidence="7 9" id="KW-0040">ANK repeat</keyword>
<dbReference type="PANTHER" id="PTHR24198:SF165">
    <property type="entry name" value="ANKYRIN REPEAT-CONTAINING PROTEIN-RELATED"/>
    <property type="match status" value="1"/>
</dbReference>
<protein>
    <recommendedName>
        <fullName evidence="10">Poly [ADP-ribose] polymerase</fullName>
        <shortName evidence="10">PARP</shortName>
        <ecNumber evidence="10">2.4.2.-</ecNumber>
    </recommendedName>
</protein>
<dbReference type="InterPro" id="IPR036930">
    <property type="entry name" value="WGR_dom_sf"/>
</dbReference>
<gene>
    <name evidence="16" type="primary">Acey_s0089.g2304</name>
    <name evidence="16" type="ORF">Y032_0089g2304</name>
</gene>
<dbReference type="PROSITE" id="PS50088">
    <property type="entry name" value="ANK_REPEAT"/>
    <property type="match status" value="3"/>
</dbReference>
<evidence type="ECO:0000256" key="1">
    <source>
        <dbReference type="ARBA" id="ARBA00004123"/>
    </source>
</evidence>
<dbReference type="SUPFAM" id="SSF56399">
    <property type="entry name" value="ADP-ribosylation"/>
    <property type="match status" value="1"/>
</dbReference>
<feature type="repeat" description="ANK" evidence="9">
    <location>
        <begin position="543"/>
        <end position="575"/>
    </location>
</feature>
<feature type="region of interest" description="Disordered" evidence="12">
    <location>
        <begin position="1627"/>
        <end position="1664"/>
    </location>
</feature>
<keyword evidence="5" id="KW-0677">Repeat</keyword>
<dbReference type="Pfam" id="PF00644">
    <property type="entry name" value="PARP"/>
    <property type="match status" value="1"/>
</dbReference>
<evidence type="ECO:0000256" key="2">
    <source>
        <dbReference type="ARBA" id="ARBA00022676"/>
    </source>
</evidence>
<evidence type="ECO:0000259" key="13">
    <source>
        <dbReference type="PROSITE" id="PS51059"/>
    </source>
</evidence>
<evidence type="ECO:0000256" key="3">
    <source>
        <dbReference type="ARBA" id="ARBA00022679"/>
    </source>
</evidence>
<dbReference type="SMART" id="SM00248">
    <property type="entry name" value="ANK"/>
    <property type="match status" value="19"/>
</dbReference>
<dbReference type="OrthoDB" id="5406014at2759"/>
<feature type="domain" description="PARP alpha-helical" evidence="14">
    <location>
        <begin position="1933"/>
        <end position="2065"/>
    </location>
</feature>
<dbReference type="EMBL" id="JARK01001425">
    <property type="protein sequence ID" value="EYC04245.1"/>
    <property type="molecule type" value="Genomic_DNA"/>
</dbReference>
<comment type="caution">
    <text evidence="16">The sequence shown here is derived from an EMBL/GenBank/DDBJ whole genome shotgun (WGS) entry which is preliminary data.</text>
</comment>
<evidence type="ECO:0000256" key="9">
    <source>
        <dbReference type="PROSITE-ProRule" id="PRU00023"/>
    </source>
</evidence>
<dbReference type="InterPro" id="IPR002110">
    <property type="entry name" value="Ankyrin_rpt"/>
</dbReference>
<feature type="compositionally biased region" description="Basic and acidic residues" evidence="12">
    <location>
        <begin position="1627"/>
        <end position="1637"/>
    </location>
</feature>
<feature type="region of interest" description="Disordered" evidence="12">
    <location>
        <begin position="132"/>
        <end position="158"/>
    </location>
</feature>
<proteinExistence type="predicted"/>
<evidence type="ECO:0000256" key="6">
    <source>
        <dbReference type="ARBA" id="ARBA00023027"/>
    </source>
</evidence>
<dbReference type="Proteomes" id="UP000024635">
    <property type="component" value="Unassembled WGS sequence"/>
</dbReference>
<dbReference type="SUPFAM" id="SSF48403">
    <property type="entry name" value="Ankyrin repeat"/>
    <property type="match status" value="4"/>
</dbReference>
<dbReference type="Pfam" id="PF05406">
    <property type="entry name" value="WGR"/>
    <property type="match status" value="1"/>
</dbReference>
<evidence type="ECO:0000259" key="14">
    <source>
        <dbReference type="PROSITE" id="PS51060"/>
    </source>
</evidence>
<evidence type="ECO:0000256" key="12">
    <source>
        <dbReference type="SAM" id="MobiDB-lite"/>
    </source>
</evidence>
<dbReference type="InterPro" id="IPR012317">
    <property type="entry name" value="Poly(ADP-ribose)pol_cat_dom"/>
</dbReference>
<dbReference type="PROSITE" id="PS51060">
    <property type="entry name" value="PARP_ALPHA_HD"/>
    <property type="match status" value="1"/>
</dbReference>
<accession>A0A016TNB2</accession>
<evidence type="ECO:0000256" key="8">
    <source>
        <dbReference type="ARBA" id="ARBA00023242"/>
    </source>
</evidence>
<dbReference type="Gene3D" id="3.90.228.10">
    <property type="match status" value="1"/>
</dbReference>
<feature type="coiled-coil region" evidence="11">
    <location>
        <begin position="1976"/>
        <end position="2003"/>
    </location>
</feature>
<reference evidence="17" key="1">
    <citation type="journal article" date="2015" name="Nat. Genet.">
        <title>The genome and transcriptome of the zoonotic hookworm Ancylostoma ceylanicum identify infection-specific gene families.</title>
        <authorList>
            <person name="Schwarz E.M."/>
            <person name="Hu Y."/>
            <person name="Antoshechkin I."/>
            <person name="Miller M.M."/>
            <person name="Sternberg P.W."/>
            <person name="Aroian R.V."/>
        </authorList>
    </citation>
    <scope>NUCLEOTIDE SEQUENCE</scope>
    <source>
        <strain evidence="17">HY135</strain>
    </source>
</reference>
<dbReference type="PANTHER" id="PTHR24198">
    <property type="entry name" value="ANKYRIN REPEAT AND PROTEIN KINASE DOMAIN-CONTAINING PROTEIN"/>
    <property type="match status" value="1"/>
</dbReference>
<dbReference type="SUPFAM" id="SSF142921">
    <property type="entry name" value="WGR domain-like"/>
    <property type="match status" value="1"/>
</dbReference>
<dbReference type="InterPro" id="IPR036770">
    <property type="entry name" value="Ankyrin_rpt-contain_sf"/>
</dbReference>
<feature type="repeat" description="ANK" evidence="9">
    <location>
        <begin position="456"/>
        <end position="488"/>
    </location>
</feature>
<keyword evidence="3 10" id="KW-0808">Transferase</keyword>
<evidence type="ECO:0000256" key="5">
    <source>
        <dbReference type="ARBA" id="ARBA00022737"/>
    </source>
</evidence>
<keyword evidence="8" id="KW-0539">Nucleus</keyword>
<evidence type="ECO:0000256" key="10">
    <source>
        <dbReference type="RuleBase" id="RU362114"/>
    </source>
</evidence>
<feature type="domain" description="WGR" evidence="15">
    <location>
        <begin position="1815"/>
        <end position="1912"/>
    </location>
</feature>
<dbReference type="Gene3D" id="1.20.142.10">
    <property type="entry name" value="Poly(ADP-ribose) polymerase, regulatory domain"/>
    <property type="match status" value="1"/>
</dbReference>
<dbReference type="STRING" id="53326.A0A016TNB2"/>
<dbReference type="PROSITE" id="PS50297">
    <property type="entry name" value="ANK_REP_REGION"/>
    <property type="match status" value="3"/>
</dbReference>
<evidence type="ECO:0000256" key="7">
    <source>
        <dbReference type="ARBA" id="ARBA00023043"/>
    </source>
</evidence>
<name>A0A016TNB2_9BILA</name>
<feature type="compositionally biased region" description="Acidic residues" evidence="12">
    <location>
        <begin position="1644"/>
        <end position="1654"/>
    </location>
</feature>
<dbReference type="GO" id="GO:0016779">
    <property type="term" value="F:nucleotidyltransferase activity"/>
    <property type="evidence" value="ECO:0007669"/>
    <property type="project" value="UniProtKB-KW"/>
</dbReference>
<sequence length="2287" mass="255476">MARTKATLMKSGQAKKRSKVEEPTPPGKYSDSREPEELGGDLRYFRTTVPVLSCFLLLSSYTTPTRHSTRVRKPTVLHVAPDFVKKSTTKKGGKGARRKGKVEVVIEKKGKSGKTKVVKGRRGQDIKLVKKRAPPTPKKGNERLTPRPGVKQFKENPFFTSPKAPEYASFISNVRLLMRAITRGDLKEMRRIMRSDNRNIDPASCKFKFSHADGRSPDSVAILCKNDAVRQEYFKLRSQLAADKSPRKEPNLLQRRTTGRSNFYMLGRATRAVEMTRGGREGNNAFLKFESGTDSGSGGVELLIENGLSYKEIVKLSKETNITPTININYMDDKVVVAARLGLREMALAFAEGPAKSNMNDLHRETLKAGGTLPERILPVSVLKKGYNNANITPLHTAAINPNVKILERLRTIEPNINIPDTNNWYTIHYAAVCEGPEPLKFLLKNGAAPSCLTKQHETPLHVAARAGRKENIKILLEALAKLETTDGDAPTIKPEKSMINARTRGGDTALCLAVNNQRLDAVNALLAHKTVLVDHPTSTTHNKMTPLMLACSLGNLPIAECLIAHGAIIMARDHKKRTALSHAAINGQEHCAAMLLAKGADFLKGDSSGNTPAHYASAYGWLECLKLLASVDPSCLKQENDWKLTPLSISYLKGHYGIVRWLLEEKSEFVDINGKDMEGVTLLSSLLRYADEDCHSELAEQINYLLSRGADCSIADGLGNAIMHVFAGISIRIRQPGDSSQTGMTEKDYRTCFEEIMQHGGDVEAKNQSGETPLHIALQSANLLLFKWMLEYVRDIRKTLASQWSPDFNLLHVLMELPMKVWSNAGFWRGQSAPPQQLFDVSPIINDILLKHCNGEVGTWLRQPDSEGLQPVLRAARSYSTTRWPPNCQASQVKMFCDYINNLLMWACQLCPDCLTMASVPKKTSNGFSEPQHSTTLVYLALNVGLESGSLQLLKQTIQMAIEKKKLRELLELRGPAGYGLEISALRSNPEAARLILRTTKEHGCTEGVHNAVLVHEPGPEHEERKLLNKSLAMLIVEMKRFELINELQLSQKDWAHSDANGDNLWHYAARTQDLRAIELFRFIESKGVPIKPNKQDSTPLHEAVQTCDCSANSVLEPIEWLAANCPQVTRDTFGRTPLHYAFASRSQLIESSLADGLRDPIAVVSILSRNMNKQQLDWADCSGNTVLHLAAFKNANICAVTLLRKGVSVNVKNKDGNSPLAVAVLHGRQAVALTLIQADSNVTDQVFPPKTAQLDIDLWKWKGAKVEKSEAKVSTIPAQIIAKGGGWEAMVYVLMDALGTNLTSLVQMIDASLKECQYNLANQLTKSLQARLLGKKLPKSDYNLVLTFAEHFRGELAEDGVEHAVLHRLYAAGGEVMNDGVSLPLEAAVRHGKWALYKHFKARAGKAWTSLRPSQPTLGPLRNAVLYLSEVKDTSAETVVQELASLPHFSIDEPLSLPLPYELAETSLASLPAIAWACTLEDPRLVYHLRAAGADVNATDLEGRTPLMIALLANRAAAVHVSYLQTTKYTSTIEACQHEVDHRKTVISLKYVSVQTECHNACSGLLLVRRAPTTDFDNSFAFDLSLSLSLSLFAGTMWRWVTAARRTCREENSQEQVYAADAGHFSEDGSEHDAESAGSASEAEEQEAEEEEQERRTPPPKKIKICNKKLDLMLADRKGRNIIHYMVEPIQWENVELLQQLLKEAPAKIKQLLQQKNKEGNTPLDIAVKTKQRNIAAAMKAILGTPAKKAKITNDEGVSDLPDVSDLACKYKVDEDSEMYIELSRVEDEMDSEPETPKPSSMSGYSETADLVRCPITQQFMAAVLNKTDLNYGRYGFHNFYRIELMKRRDTDLWILFTNWGRIGQGVGEYQTTPFNSVDAALKEFKSIWRSKTGQDWGPLDKFQSLPKKYRLVQTTKRLSNMSDIHLPYKETKEEDLVRRTIQDISNPEKLKDFANQINWNVSCPFGHITEAAIERARDVLDRCEQNVQDLEKTLQKEGHTDMDVLKIFEKSRELSGEFYENFPVGDFEYGAVTIFDNIDEINRARDTLNRLTEVEVATRLLTASAQRPDVDRISYITAALECRFTEMSPLDDMSQKILRYIHSTGGSNVKIKGILGLTPRKATLNFEKFADDENQKFLWHGTKAVNLLSILKDGFLVDPRNTSITGRLFGDGVYLSDAFEKSSHYCQTSAKNYRYMILCRTALGKNYQLKSWNYSYGDDMPKGYDSLHVFGQQYPKTSITINGVAMPLCDFGDHSQNRYAPLQFSEYIVKDSTRVLPQYLVIFQ</sequence>
<keyword evidence="2 10" id="KW-0328">Glycosyltransferase</keyword>
<dbReference type="InterPro" id="IPR008893">
    <property type="entry name" value="WGR_domain"/>
</dbReference>
<dbReference type="GO" id="GO:0003950">
    <property type="term" value="F:NAD+ poly-ADP-ribosyltransferase activity"/>
    <property type="evidence" value="ECO:0007669"/>
    <property type="project" value="UniProtKB-UniRule"/>
</dbReference>
<keyword evidence="4" id="KW-0548">Nucleotidyltransferase</keyword>
<dbReference type="EC" id="2.4.2.-" evidence="10"/>
<evidence type="ECO:0000259" key="15">
    <source>
        <dbReference type="PROSITE" id="PS51977"/>
    </source>
</evidence>
<keyword evidence="17" id="KW-1185">Reference proteome</keyword>
<feature type="domain" description="PARP catalytic" evidence="13">
    <location>
        <begin position="2074"/>
        <end position="2287"/>
    </location>
</feature>
<dbReference type="Pfam" id="PF12796">
    <property type="entry name" value="Ank_2"/>
    <property type="match status" value="4"/>
</dbReference>
<dbReference type="SUPFAM" id="SSF47587">
    <property type="entry name" value="Domain of poly(ADP-ribose) polymerase"/>
    <property type="match status" value="1"/>
</dbReference>
<feature type="region of interest" description="Disordered" evidence="12">
    <location>
        <begin position="1789"/>
        <end position="1808"/>
    </location>
</feature>
<dbReference type="SMART" id="SM00773">
    <property type="entry name" value="WGR"/>
    <property type="match status" value="1"/>
</dbReference>
<dbReference type="Gene3D" id="1.25.40.20">
    <property type="entry name" value="Ankyrin repeat-containing domain"/>
    <property type="match status" value="5"/>
</dbReference>
<evidence type="ECO:0000256" key="11">
    <source>
        <dbReference type="SAM" id="Coils"/>
    </source>
</evidence>
<keyword evidence="6 10" id="KW-0520">NAD</keyword>